<dbReference type="EMBL" id="VRMN01000002">
    <property type="protein sequence ID" value="KAA8497254.1"/>
    <property type="molecule type" value="Genomic_DNA"/>
</dbReference>
<keyword evidence="2" id="KW-1185">Reference proteome</keyword>
<organism evidence="1 2">
    <name type="scientific">Porphyridium purpureum</name>
    <name type="common">Red alga</name>
    <name type="synonym">Porphyridium cruentum</name>
    <dbReference type="NCBI Taxonomy" id="35688"/>
    <lineage>
        <taxon>Eukaryota</taxon>
        <taxon>Rhodophyta</taxon>
        <taxon>Bangiophyceae</taxon>
        <taxon>Porphyridiales</taxon>
        <taxon>Porphyridiaceae</taxon>
        <taxon>Porphyridium</taxon>
    </lineage>
</organism>
<evidence type="ECO:0008006" key="3">
    <source>
        <dbReference type="Google" id="ProtNLM"/>
    </source>
</evidence>
<name>A0A5J4Z2T9_PORPP</name>
<evidence type="ECO:0000313" key="2">
    <source>
        <dbReference type="Proteomes" id="UP000324585"/>
    </source>
</evidence>
<protein>
    <recommendedName>
        <fullName evidence="3">CCT domain-containing protein</fullName>
    </recommendedName>
</protein>
<dbReference type="AlphaFoldDB" id="A0A5J4Z2T9"/>
<accession>A0A5J4Z2T9</accession>
<dbReference type="Proteomes" id="UP000324585">
    <property type="component" value="Unassembled WGS sequence"/>
</dbReference>
<reference evidence="2" key="1">
    <citation type="journal article" date="2019" name="Nat. Commun.">
        <title>Expansion of phycobilisome linker gene families in mesophilic red algae.</title>
        <authorList>
            <person name="Lee J."/>
            <person name="Kim D."/>
            <person name="Bhattacharya D."/>
            <person name="Yoon H.S."/>
        </authorList>
    </citation>
    <scope>NUCLEOTIDE SEQUENCE [LARGE SCALE GENOMIC DNA]</scope>
    <source>
        <strain evidence="2">CCMP 1328</strain>
    </source>
</reference>
<proteinExistence type="predicted"/>
<gene>
    <name evidence="1" type="ORF">FVE85_0983</name>
</gene>
<comment type="caution">
    <text evidence="1">The sequence shown here is derived from an EMBL/GenBank/DDBJ whole genome shotgun (WGS) entry which is preliminary data.</text>
</comment>
<sequence>MEQVVPEFRLLLAMPHEDEAQEFDGSWAASPSLFDILAPPKVSFANQVRREQRELELLLDPSFGAHEPDECDKACMASDQVVSVCTDMTRSPVLTDKHCVRLYSRSDPANGEWMLPALQMPDSYWERIMAHHNIHADVARYASCKAARAATKRRCSEKRRLRRERTEHLPKYIRRSRIASARPRVGGRFIKREPESNNQLY</sequence>
<evidence type="ECO:0000313" key="1">
    <source>
        <dbReference type="EMBL" id="KAA8497254.1"/>
    </source>
</evidence>